<protein>
    <submittedName>
        <fullName evidence="7">Type IV secretory system conjugative DNA transfer family protein</fullName>
    </submittedName>
</protein>
<evidence type="ECO:0000313" key="7">
    <source>
        <dbReference type="EMBL" id="MBD6620629.1"/>
    </source>
</evidence>
<dbReference type="EMBL" id="VJXY01000074">
    <property type="protein sequence ID" value="MBD6620629.1"/>
    <property type="molecule type" value="Genomic_DNA"/>
</dbReference>
<comment type="caution">
    <text evidence="7">The sequence shown here is derived from an EMBL/GenBank/DDBJ whole genome shotgun (WGS) entry which is preliminary data.</text>
</comment>
<dbReference type="CDD" id="cd01127">
    <property type="entry name" value="TrwB_TraG_TraD_VirD4"/>
    <property type="match status" value="1"/>
</dbReference>
<keyword evidence="8" id="KW-1185">Reference proteome</keyword>
<evidence type="ECO:0000256" key="1">
    <source>
        <dbReference type="ARBA" id="ARBA00004651"/>
    </source>
</evidence>
<dbReference type="AlphaFoldDB" id="A0AA40T480"/>
<evidence type="ECO:0000259" key="6">
    <source>
        <dbReference type="Pfam" id="PF10412"/>
    </source>
</evidence>
<accession>A0AA40T480</accession>
<sequence>MFSPAGLGLIACVLVIATAKFLEALGKKAKLATARWGNNIDLRAARKLACLQIQKRKHNRVSLFIGSPKGLSSEVVKGERITRIPEDPKVLYLPEAQRGILVCGGPGSGKSYSAMNPIVRSAIDQGLPLILYDFKYAQQESATAKGKGQAPVLAGYARERGYKVTVVAPGFPESAIANPLDFLRSNEDSEMARQLAVTVNRNLKLGSEDSSNSFFTNAGDQLVQAVFMLAKGTKYPDVMMCQAILGLPKLVQRLQNADLNFLVKEAFSQFVSVAGSPETAASIVGTASGLFSRFMVPSALAAFCGQTNIPLDLKGRQMVIFGMNKEKRDVIAPLLVSILHLLVSRNVALKRTHSLVLSLDELPTLYLPALVDWLNQNREDGLISILGLQNLSMLEEVYGEKTTNAIFGGCATKIIFNPQDDVAAERFSNYLGDEEVRYKLRSRSSGGKGGASNSISDQISTRKLFSVNQFNNLPEGKAVFISPGFRSRGETNLPILSRINISDNDPRNGSKAEKKSTTAWYQCQKELRGISNLQMVGEAEMNQRRAEAEKLLSLLSKKDRIKQEADEI</sequence>
<dbReference type="SUPFAM" id="SSF52540">
    <property type="entry name" value="P-loop containing nucleoside triphosphate hydrolases"/>
    <property type="match status" value="1"/>
</dbReference>
<keyword evidence="2" id="KW-1003">Cell membrane</keyword>
<dbReference type="InterPro" id="IPR027417">
    <property type="entry name" value="P-loop_NTPase"/>
</dbReference>
<dbReference type="Pfam" id="PF10412">
    <property type="entry name" value="TrwB_AAD_bind"/>
    <property type="match status" value="1"/>
</dbReference>
<dbReference type="PANTHER" id="PTHR37937">
    <property type="entry name" value="CONJUGATIVE TRANSFER: DNA TRANSPORT"/>
    <property type="match status" value="1"/>
</dbReference>
<dbReference type="PANTHER" id="PTHR37937:SF1">
    <property type="entry name" value="CONJUGATIVE TRANSFER: DNA TRANSPORT"/>
    <property type="match status" value="1"/>
</dbReference>
<dbReference type="InterPro" id="IPR019476">
    <property type="entry name" value="T4SS_TraD_DNA-bd"/>
</dbReference>
<name>A0AA40T480_9NOST</name>
<keyword evidence="3" id="KW-0812">Transmembrane</keyword>
<organism evidence="7 8">
    <name type="scientific">Komarekiella delphini-convector SJRDD-AB1</name>
    <dbReference type="NCBI Taxonomy" id="2593771"/>
    <lineage>
        <taxon>Bacteria</taxon>
        <taxon>Bacillati</taxon>
        <taxon>Cyanobacteriota</taxon>
        <taxon>Cyanophyceae</taxon>
        <taxon>Nostocales</taxon>
        <taxon>Nostocaceae</taxon>
        <taxon>Komarekiella</taxon>
        <taxon>Komarekiella delphini-convector</taxon>
    </lineage>
</organism>
<dbReference type="Proteomes" id="UP001165986">
    <property type="component" value="Unassembled WGS sequence"/>
</dbReference>
<evidence type="ECO:0000256" key="3">
    <source>
        <dbReference type="ARBA" id="ARBA00022692"/>
    </source>
</evidence>
<reference evidence="7" key="1">
    <citation type="submission" date="2019-07" db="EMBL/GenBank/DDBJ databases">
        <title>Toxilogical consequences of a new and cryptic species of cyanobacteria (Komarekiella delphini-convector) recovered from the epidermis of a bottlenose dolphin and 1500 ft. in the air.</title>
        <authorList>
            <person name="Brown A.O."/>
            <person name="Dvorak P."/>
            <person name="Villanueva C.D."/>
            <person name="Foss A.J."/>
            <person name="Garvey A.D."/>
            <person name="Gibson Q.A."/>
            <person name="Johansen J.R."/>
            <person name="Casamatta D.A."/>
        </authorList>
    </citation>
    <scope>NUCLEOTIDE SEQUENCE</scope>
    <source>
        <strain evidence="7">SJRDD-AB1</strain>
    </source>
</reference>
<evidence type="ECO:0000256" key="5">
    <source>
        <dbReference type="ARBA" id="ARBA00023136"/>
    </source>
</evidence>
<feature type="domain" description="Type IV secretion system coupling protein TraD DNA-binding" evidence="6">
    <location>
        <begin position="309"/>
        <end position="480"/>
    </location>
</feature>
<dbReference type="InterPro" id="IPR051539">
    <property type="entry name" value="T4SS-coupling_protein"/>
</dbReference>
<comment type="subcellular location">
    <subcellularLocation>
        <location evidence="1">Cell membrane</location>
        <topology evidence="1">Multi-pass membrane protein</topology>
    </subcellularLocation>
</comment>
<keyword evidence="4" id="KW-1133">Transmembrane helix</keyword>
<proteinExistence type="predicted"/>
<dbReference type="GO" id="GO:0005886">
    <property type="term" value="C:plasma membrane"/>
    <property type="evidence" value="ECO:0007669"/>
    <property type="project" value="UniProtKB-SubCell"/>
</dbReference>
<evidence type="ECO:0000256" key="4">
    <source>
        <dbReference type="ARBA" id="ARBA00022989"/>
    </source>
</evidence>
<evidence type="ECO:0000313" key="8">
    <source>
        <dbReference type="Proteomes" id="UP001165986"/>
    </source>
</evidence>
<dbReference type="RefSeq" id="WP_191761941.1">
    <property type="nucleotide sequence ID" value="NZ_VJXY01000074.1"/>
</dbReference>
<gene>
    <name evidence="7" type="ORF">FNW02_33885</name>
</gene>
<evidence type="ECO:0000256" key="2">
    <source>
        <dbReference type="ARBA" id="ARBA00022475"/>
    </source>
</evidence>
<dbReference type="Gene3D" id="3.40.50.300">
    <property type="entry name" value="P-loop containing nucleotide triphosphate hydrolases"/>
    <property type="match status" value="2"/>
</dbReference>
<keyword evidence="5" id="KW-0472">Membrane</keyword>